<dbReference type="Gene3D" id="3.30.530.20">
    <property type="match status" value="1"/>
</dbReference>
<sequence length="198" mass="20686">MELSETHMLPVSQQRAWDALNDTGILRACIPGCESIDADGENAYAVVLSASVGPVKARFKGRMLLTDIEAPNTYTIVFEGQGGAAGFGKGNTHVTLEPEGEAATRLTYTATAQVGGKLAQIGSRLVDGAARKLAGEFFKRFIAQVGGDTDGATAADDGVTAATEAAAQNTELDEAADTESGGDGTKRKKSWKAWISKF</sequence>
<dbReference type="InterPro" id="IPR010419">
    <property type="entry name" value="CO_DH_gsu"/>
</dbReference>
<feature type="region of interest" description="Disordered" evidence="1">
    <location>
        <begin position="167"/>
        <end position="189"/>
    </location>
</feature>
<evidence type="ECO:0000313" key="2">
    <source>
        <dbReference type="EMBL" id="CAE6860294.1"/>
    </source>
</evidence>
<proteinExistence type="predicted"/>
<keyword evidence="3" id="KW-1185">Reference proteome</keyword>
<name>A0A9N8MJK2_9BURK</name>
<comment type="caution">
    <text evidence="2">The sequence shown here is derived from an EMBL/GenBank/DDBJ whole genome shotgun (WGS) entry which is preliminary data.</text>
</comment>
<dbReference type="SUPFAM" id="SSF55961">
    <property type="entry name" value="Bet v1-like"/>
    <property type="match status" value="1"/>
</dbReference>
<dbReference type="RefSeq" id="WP_201071910.1">
    <property type="nucleotide sequence ID" value="NZ_CAJNAS010000001.1"/>
</dbReference>
<dbReference type="CDD" id="cd05018">
    <property type="entry name" value="CoxG"/>
    <property type="match status" value="1"/>
</dbReference>
<dbReference type="Proteomes" id="UP000675121">
    <property type="component" value="Unassembled WGS sequence"/>
</dbReference>
<reference evidence="2" key="1">
    <citation type="submission" date="2021-02" db="EMBL/GenBank/DDBJ databases">
        <authorList>
            <person name="Vanwijnsberghe S."/>
        </authorList>
    </citation>
    <scope>NUCLEOTIDE SEQUENCE</scope>
    <source>
        <strain evidence="2">R-70211</strain>
    </source>
</reference>
<organism evidence="2 3">
    <name type="scientific">Paraburkholderia domus</name>
    <dbReference type="NCBI Taxonomy" id="2793075"/>
    <lineage>
        <taxon>Bacteria</taxon>
        <taxon>Pseudomonadati</taxon>
        <taxon>Pseudomonadota</taxon>
        <taxon>Betaproteobacteria</taxon>
        <taxon>Burkholderiales</taxon>
        <taxon>Burkholderiaceae</taxon>
        <taxon>Paraburkholderia</taxon>
    </lineage>
</organism>
<evidence type="ECO:0000313" key="3">
    <source>
        <dbReference type="Proteomes" id="UP000675121"/>
    </source>
</evidence>
<gene>
    <name evidence="2" type="ORF">R70211_00422</name>
</gene>
<accession>A0A9N8MJK2</accession>
<dbReference type="Pfam" id="PF06240">
    <property type="entry name" value="COXG"/>
    <property type="match status" value="1"/>
</dbReference>
<dbReference type="InterPro" id="IPR023393">
    <property type="entry name" value="START-like_dom_sf"/>
</dbReference>
<evidence type="ECO:0008006" key="4">
    <source>
        <dbReference type="Google" id="ProtNLM"/>
    </source>
</evidence>
<evidence type="ECO:0000256" key="1">
    <source>
        <dbReference type="SAM" id="MobiDB-lite"/>
    </source>
</evidence>
<dbReference type="AlphaFoldDB" id="A0A9N8MJK2"/>
<dbReference type="PANTHER" id="PTHR38588">
    <property type="entry name" value="BLL0334 PROTEIN"/>
    <property type="match status" value="1"/>
</dbReference>
<dbReference type="PANTHER" id="PTHR38588:SF1">
    <property type="entry name" value="BLL0334 PROTEIN"/>
    <property type="match status" value="1"/>
</dbReference>
<dbReference type="EMBL" id="CAJNAS010000001">
    <property type="protein sequence ID" value="CAE6860294.1"/>
    <property type="molecule type" value="Genomic_DNA"/>
</dbReference>
<protein>
    <recommendedName>
        <fullName evidence="4">Carbon monoxide dehydrogenase</fullName>
    </recommendedName>
</protein>